<sequence>MFSFYDSSKSSTYRPNGSIYNVHYLDSVYSGFWSMDTIRINSLEIQNQAFVEVRSIFNLDYLSDKYDGIIGMSTRRMSKYGNIPVFPNILQNFPNMDPIFSFYLSQENGTSFGGEMVLGGVNPEYFEGDLEYMPTVNNNIWAVRMSR</sequence>
<dbReference type="EMBL" id="AMPZ03000003">
    <property type="protein sequence ID" value="KAH9587945.1"/>
    <property type="molecule type" value="Genomic_DNA"/>
</dbReference>
<dbReference type="Pfam" id="PF00026">
    <property type="entry name" value="Asp"/>
    <property type="match status" value="1"/>
</dbReference>
<dbReference type="Gene3D" id="2.60.40.1960">
    <property type="match status" value="1"/>
</dbReference>
<evidence type="ECO:0000313" key="3">
    <source>
        <dbReference type="EMBL" id="KAH9587945.1"/>
    </source>
</evidence>
<dbReference type="InterPro" id="IPR001461">
    <property type="entry name" value="Aspartic_peptidase_A1"/>
</dbReference>
<dbReference type="GO" id="GO:0004190">
    <property type="term" value="F:aspartic-type endopeptidase activity"/>
    <property type="evidence" value="ECO:0007669"/>
    <property type="project" value="InterPro"/>
</dbReference>
<feature type="domain" description="Peptidase A1" evidence="2">
    <location>
        <begin position="1"/>
        <end position="147"/>
    </location>
</feature>
<dbReference type="AlphaFoldDB" id="A0A922LKG4"/>
<dbReference type="InterPro" id="IPR021109">
    <property type="entry name" value="Peptidase_aspartic_dom_sf"/>
</dbReference>
<dbReference type="Proteomes" id="UP000471633">
    <property type="component" value="Unassembled WGS sequence"/>
</dbReference>
<keyword evidence="4" id="KW-1185">Reference proteome</keyword>
<reference evidence="3" key="2">
    <citation type="journal article" date="2019" name="Gigascience">
        <title>High-quality Schistosoma haematobium genome achieved by single-molecule and long-range sequencing.</title>
        <authorList>
            <person name="Stroehlein A.J."/>
            <person name="Korhonen P.K."/>
            <person name="Chong T.M."/>
            <person name="Lim Y.L."/>
            <person name="Chan K.G."/>
            <person name="Webster B."/>
            <person name="Rollinson D."/>
            <person name="Brindley P.J."/>
            <person name="Gasser R.B."/>
            <person name="Young N.D."/>
        </authorList>
    </citation>
    <scope>NUCLEOTIDE SEQUENCE</scope>
</reference>
<dbReference type="KEGG" id="shx:MS3_00005502"/>
<evidence type="ECO:0000256" key="1">
    <source>
        <dbReference type="ARBA" id="ARBA00007447"/>
    </source>
</evidence>
<evidence type="ECO:0000313" key="4">
    <source>
        <dbReference type="Proteomes" id="UP000471633"/>
    </source>
</evidence>
<protein>
    <recommendedName>
        <fullName evidence="2">Peptidase A1 domain-containing protein</fullName>
    </recommendedName>
</protein>
<proteinExistence type="inferred from homology"/>
<evidence type="ECO:0000259" key="2">
    <source>
        <dbReference type="PROSITE" id="PS51767"/>
    </source>
</evidence>
<name>A0A922LKG4_SCHHA</name>
<comment type="caution">
    <text evidence="3">The sequence shown here is derived from an EMBL/GenBank/DDBJ whole genome shotgun (WGS) entry which is preliminary data.</text>
</comment>
<dbReference type="Gene3D" id="2.40.70.10">
    <property type="entry name" value="Acid Proteases"/>
    <property type="match status" value="1"/>
</dbReference>
<dbReference type="CTD" id="24597424"/>
<dbReference type="PANTHER" id="PTHR47966:SF51">
    <property type="entry name" value="BETA-SITE APP-CLEAVING ENZYME, ISOFORM A-RELATED"/>
    <property type="match status" value="1"/>
</dbReference>
<gene>
    <name evidence="3" type="ORF">MS3_00005502</name>
</gene>
<dbReference type="GeneID" id="24597424"/>
<reference evidence="3" key="4">
    <citation type="journal article" date="2022" name="PLoS Pathog.">
        <title>Chromosome-level genome of Schistosoma haematobium underpins genome-wide explorations of molecular variation.</title>
        <authorList>
            <person name="Stroehlein A.J."/>
            <person name="Korhonen P.K."/>
            <person name="Lee V.V."/>
            <person name="Ralph S.A."/>
            <person name="Mentink-Kane M."/>
            <person name="You H."/>
            <person name="McManus D.P."/>
            <person name="Tchuente L.T."/>
            <person name="Stothard J.R."/>
            <person name="Kaur P."/>
            <person name="Dudchenko O."/>
            <person name="Aiden E.L."/>
            <person name="Yang B."/>
            <person name="Yang H."/>
            <person name="Emery A.M."/>
            <person name="Webster B.L."/>
            <person name="Brindley P.J."/>
            <person name="Rollinson D."/>
            <person name="Chang B.C.H."/>
            <person name="Gasser R.B."/>
            <person name="Young N.D."/>
        </authorList>
    </citation>
    <scope>NUCLEOTIDE SEQUENCE</scope>
</reference>
<accession>A0A922LKG4</accession>
<dbReference type="InterPro" id="IPR033121">
    <property type="entry name" value="PEPTIDASE_A1"/>
</dbReference>
<dbReference type="SUPFAM" id="SSF50630">
    <property type="entry name" value="Acid proteases"/>
    <property type="match status" value="1"/>
</dbReference>
<comment type="similarity">
    <text evidence="1">Belongs to the peptidase A1 family.</text>
</comment>
<dbReference type="GO" id="GO:0006508">
    <property type="term" value="P:proteolysis"/>
    <property type="evidence" value="ECO:0007669"/>
    <property type="project" value="InterPro"/>
</dbReference>
<dbReference type="PANTHER" id="PTHR47966">
    <property type="entry name" value="BETA-SITE APP-CLEAVING ENZYME, ISOFORM A-RELATED"/>
    <property type="match status" value="1"/>
</dbReference>
<reference evidence="3" key="3">
    <citation type="submission" date="2021-06" db="EMBL/GenBank/DDBJ databases">
        <title>Chromosome-level genome assembly for S. haematobium.</title>
        <authorList>
            <person name="Stroehlein A.J."/>
        </authorList>
    </citation>
    <scope>NUCLEOTIDE SEQUENCE</scope>
</reference>
<reference evidence="3" key="1">
    <citation type="journal article" date="2012" name="Nat. Genet.">
        <title>Whole-genome sequence of Schistosoma haematobium.</title>
        <authorList>
            <person name="Young N.D."/>
            <person name="Jex A.R."/>
            <person name="Li B."/>
            <person name="Liu S."/>
            <person name="Yang L."/>
            <person name="Xiong Z."/>
            <person name="Li Y."/>
            <person name="Cantacessi C."/>
            <person name="Hall R.S."/>
            <person name="Xu X."/>
            <person name="Chen F."/>
            <person name="Wu X."/>
            <person name="Zerlotini A."/>
            <person name="Oliveira G."/>
            <person name="Hofmann A."/>
            <person name="Zhang G."/>
            <person name="Fang X."/>
            <person name="Kang Y."/>
            <person name="Campbell B.E."/>
            <person name="Loukas A."/>
            <person name="Ranganathan S."/>
            <person name="Rollinson D."/>
            <person name="Rinaldi G."/>
            <person name="Brindley P.J."/>
            <person name="Yang H."/>
            <person name="Wang J."/>
            <person name="Wang J."/>
            <person name="Gasser R.B."/>
        </authorList>
    </citation>
    <scope>NUCLEOTIDE SEQUENCE</scope>
</reference>
<dbReference type="PROSITE" id="PS51767">
    <property type="entry name" value="PEPTIDASE_A1"/>
    <property type="match status" value="1"/>
</dbReference>
<organism evidence="3 4">
    <name type="scientific">Schistosoma haematobium</name>
    <name type="common">Blood fluke</name>
    <dbReference type="NCBI Taxonomy" id="6185"/>
    <lineage>
        <taxon>Eukaryota</taxon>
        <taxon>Metazoa</taxon>
        <taxon>Spiralia</taxon>
        <taxon>Lophotrochozoa</taxon>
        <taxon>Platyhelminthes</taxon>
        <taxon>Trematoda</taxon>
        <taxon>Digenea</taxon>
        <taxon>Strigeidida</taxon>
        <taxon>Schistosomatoidea</taxon>
        <taxon>Schistosomatidae</taxon>
        <taxon>Schistosoma</taxon>
    </lineage>
</organism>
<dbReference type="RefSeq" id="XP_051069565.1">
    <property type="nucleotide sequence ID" value="XM_051213576.1"/>
</dbReference>